<keyword evidence="2" id="KW-1185">Reference proteome</keyword>
<comment type="caution">
    <text evidence="1">The sequence shown here is derived from an EMBL/GenBank/DDBJ whole genome shotgun (WGS) entry which is preliminary data.</text>
</comment>
<accession>A0ACB9C2V1</accession>
<name>A0ACB9C2V1_ARCLA</name>
<gene>
    <name evidence="1" type="ORF">L6452_17216</name>
</gene>
<dbReference type="Proteomes" id="UP001055879">
    <property type="component" value="Linkage Group LG05"/>
</dbReference>
<dbReference type="EMBL" id="CM042051">
    <property type="protein sequence ID" value="KAI3728578.1"/>
    <property type="molecule type" value="Genomic_DNA"/>
</dbReference>
<protein>
    <submittedName>
        <fullName evidence="1">Uncharacterized protein</fullName>
    </submittedName>
</protein>
<evidence type="ECO:0000313" key="1">
    <source>
        <dbReference type="EMBL" id="KAI3728578.1"/>
    </source>
</evidence>
<evidence type="ECO:0000313" key="2">
    <source>
        <dbReference type="Proteomes" id="UP001055879"/>
    </source>
</evidence>
<reference evidence="2" key="1">
    <citation type="journal article" date="2022" name="Mol. Ecol. Resour.">
        <title>The genomes of chicory, endive, great burdock and yacon provide insights into Asteraceae palaeo-polyploidization history and plant inulin production.</title>
        <authorList>
            <person name="Fan W."/>
            <person name="Wang S."/>
            <person name="Wang H."/>
            <person name="Wang A."/>
            <person name="Jiang F."/>
            <person name="Liu H."/>
            <person name="Zhao H."/>
            <person name="Xu D."/>
            <person name="Zhang Y."/>
        </authorList>
    </citation>
    <scope>NUCLEOTIDE SEQUENCE [LARGE SCALE GENOMIC DNA]</scope>
    <source>
        <strain evidence="2">cv. Niubang</strain>
    </source>
</reference>
<reference evidence="1 2" key="2">
    <citation type="journal article" date="2022" name="Mol. Ecol. Resour.">
        <title>The genomes of chicory, endive, great burdock and yacon provide insights into Asteraceae paleo-polyploidization history and plant inulin production.</title>
        <authorList>
            <person name="Fan W."/>
            <person name="Wang S."/>
            <person name="Wang H."/>
            <person name="Wang A."/>
            <person name="Jiang F."/>
            <person name="Liu H."/>
            <person name="Zhao H."/>
            <person name="Xu D."/>
            <person name="Zhang Y."/>
        </authorList>
    </citation>
    <scope>NUCLEOTIDE SEQUENCE [LARGE SCALE GENOMIC DNA]</scope>
    <source>
        <strain evidence="2">cv. Niubang</strain>
    </source>
</reference>
<organism evidence="1 2">
    <name type="scientific">Arctium lappa</name>
    <name type="common">Greater burdock</name>
    <name type="synonym">Lappa major</name>
    <dbReference type="NCBI Taxonomy" id="4217"/>
    <lineage>
        <taxon>Eukaryota</taxon>
        <taxon>Viridiplantae</taxon>
        <taxon>Streptophyta</taxon>
        <taxon>Embryophyta</taxon>
        <taxon>Tracheophyta</taxon>
        <taxon>Spermatophyta</taxon>
        <taxon>Magnoliopsida</taxon>
        <taxon>eudicotyledons</taxon>
        <taxon>Gunneridae</taxon>
        <taxon>Pentapetalae</taxon>
        <taxon>asterids</taxon>
        <taxon>campanulids</taxon>
        <taxon>Asterales</taxon>
        <taxon>Asteraceae</taxon>
        <taxon>Carduoideae</taxon>
        <taxon>Cardueae</taxon>
        <taxon>Arctiinae</taxon>
        <taxon>Arctium</taxon>
    </lineage>
</organism>
<proteinExistence type="predicted"/>
<sequence length="95" mass="10924">MRREEVEGEVRSRWKKLCFLKEAILSVSISEERRVRTFATFSLLSSPEIISVLLQRWQIDGVIDDSGDIKGSSGVMGAMYRYTIRDKHVCSWAVI</sequence>